<keyword evidence="2" id="KW-1185">Reference proteome</keyword>
<reference evidence="1 2" key="1">
    <citation type="submission" date="2014-04" db="EMBL/GenBank/DDBJ databases">
        <authorList>
            <consortium name="DOE Joint Genome Institute"/>
            <person name="Kuo A."/>
            <person name="Kohler A."/>
            <person name="Costa M.D."/>
            <person name="Nagy L.G."/>
            <person name="Floudas D."/>
            <person name="Copeland A."/>
            <person name="Barry K.W."/>
            <person name="Cichocki N."/>
            <person name="Veneault-Fourrey C."/>
            <person name="LaButti K."/>
            <person name="Lindquist E.A."/>
            <person name="Lipzen A."/>
            <person name="Lundell T."/>
            <person name="Morin E."/>
            <person name="Murat C."/>
            <person name="Sun H."/>
            <person name="Tunlid A."/>
            <person name="Henrissat B."/>
            <person name="Grigoriev I.V."/>
            <person name="Hibbett D.S."/>
            <person name="Martin F."/>
            <person name="Nordberg H.P."/>
            <person name="Cantor M.N."/>
            <person name="Hua S.X."/>
        </authorList>
    </citation>
    <scope>NUCLEOTIDE SEQUENCE [LARGE SCALE GENOMIC DNA]</scope>
    <source>
        <strain evidence="1 2">Marx 270</strain>
    </source>
</reference>
<dbReference type="EMBL" id="KN831991">
    <property type="protein sequence ID" value="KIO01048.1"/>
    <property type="molecule type" value="Genomic_DNA"/>
</dbReference>
<accession>A0A0C3IW36</accession>
<evidence type="ECO:0000313" key="1">
    <source>
        <dbReference type="EMBL" id="KIO01048.1"/>
    </source>
</evidence>
<dbReference type="Proteomes" id="UP000054217">
    <property type="component" value="Unassembled WGS sequence"/>
</dbReference>
<sequence>SVAKWVHSTGFPKSEETTSLLPMDAILDNAVTLRVQSVLWDRPTRERVDFKGRKS</sequence>
<organism evidence="1 2">
    <name type="scientific">Pisolithus tinctorius Marx 270</name>
    <dbReference type="NCBI Taxonomy" id="870435"/>
    <lineage>
        <taxon>Eukaryota</taxon>
        <taxon>Fungi</taxon>
        <taxon>Dikarya</taxon>
        <taxon>Basidiomycota</taxon>
        <taxon>Agaricomycotina</taxon>
        <taxon>Agaricomycetes</taxon>
        <taxon>Agaricomycetidae</taxon>
        <taxon>Boletales</taxon>
        <taxon>Sclerodermatineae</taxon>
        <taxon>Pisolithaceae</taxon>
        <taxon>Pisolithus</taxon>
    </lineage>
</organism>
<name>A0A0C3IW36_PISTI</name>
<gene>
    <name evidence="1" type="ORF">M404DRAFT_1003338</name>
</gene>
<proteinExistence type="predicted"/>
<dbReference type="InParanoid" id="A0A0C3IW36"/>
<feature type="non-terminal residue" evidence="1">
    <location>
        <position position="1"/>
    </location>
</feature>
<evidence type="ECO:0000313" key="2">
    <source>
        <dbReference type="Proteomes" id="UP000054217"/>
    </source>
</evidence>
<dbReference type="AlphaFoldDB" id="A0A0C3IW36"/>
<reference evidence="2" key="2">
    <citation type="submission" date="2015-01" db="EMBL/GenBank/DDBJ databases">
        <title>Evolutionary Origins and Diversification of the Mycorrhizal Mutualists.</title>
        <authorList>
            <consortium name="DOE Joint Genome Institute"/>
            <consortium name="Mycorrhizal Genomics Consortium"/>
            <person name="Kohler A."/>
            <person name="Kuo A."/>
            <person name="Nagy L.G."/>
            <person name="Floudas D."/>
            <person name="Copeland A."/>
            <person name="Barry K.W."/>
            <person name="Cichocki N."/>
            <person name="Veneault-Fourrey C."/>
            <person name="LaButti K."/>
            <person name="Lindquist E.A."/>
            <person name="Lipzen A."/>
            <person name="Lundell T."/>
            <person name="Morin E."/>
            <person name="Murat C."/>
            <person name="Riley R."/>
            <person name="Ohm R."/>
            <person name="Sun H."/>
            <person name="Tunlid A."/>
            <person name="Henrissat B."/>
            <person name="Grigoriev I.V."/>
            <person name="Hibbett D.S."/>
            <person name="Martin F."/>
        </authorList>
    </citation>
    <scope>NUCLEOTIDE SEQUENCE [LARGE SCALE GENOMIC DNA]</scope>
    <source>
        <strain evidence="2">Marx 270</strain>
    </source>
</reference>
<dbReference type="HOGENOM" id="CLU_3038073_0_0_1"/>
<protein>
    <submittedName>
        <fullName evidence="1">Uncharacterized protein</fullName>
    </submittedName>
</protein>